<dbReference type="RefSeq" id="XP_002847716.1">
    <property type="nucleotide sequence ID" value="XM_002847670.1"/>
</dbReference>
<keyword evidence="3" id="KW-1185">Reference proteome</keyword>
<reference evidence="3" key="1">
    <citation type="journal article" date="2012" name="MBio">
        <title>Comparative genome analysis of Trichophyton rubrum and related dermatophytes reveals candidate genes involved in infection.</title>
        <authorList>
            <person name="Martinez D.A."/>
            <person name="Oliver B.G."/>
            <person name="Graeser Y."/>
            <person name="Goldberg J.M."/>
            <person name="Li W."/>
            <person name="Martinez-Rossi N.M."/>
            <person name="Monod M."/>
            <person name="Shelest E."/>
            <person name="Barton R.C."/>
            <person name="Birch E."/>
            <person name="Brakhage A.A."/>
            <person name="Chen Z."/>
            <person name="Gurr S.J."/>
            <person name="Heiman D."/>
            <person name="Heitman J."/>
            <person name="Kosti I."/>
            <person name="Rossi A."/>
            <person name="Saif S."/>
            <person name="Samalova M."/>
            <person name="Saunders C.W."/>
            <person name="Shea T."/>
            <person name="Summerbell R.C."/>
            <person name="Xu J."/>
            <person name="Young S."/>
            <person name="Zeng Q."/>
            <person name="Birren B.W."/>
            <person name="Cuomo C.A."/>
            <person name="White T.C."/>
        </authorList>
    </citation>
    <scope>NUCLEOTIDE SEQUENCE [LARGE SCALE GENOMIC DNA]</scope>
    <source>
        <strain evidence="3">ATCC MYA-4605 / CBS 113480</strain>
    </source>
</reference>
<accession>C5FL31</accession>
<feature type="signal peptide" evidence="1">
    <location>
        <begin position="1"/>
        <end position="26"/>
    </location>
</feature>
<evidence type="ECO:0000313" key="3">
    <source>
        <dbReference type="Proteomes" id="UP000002035"/>
    </source>
</evidence>
<organism evidence="2 3">
    <name type="scientific">Arthroderma otae (strain ATCC MYA-4605 / CBS 113480)</name>
    <name type="common">Microsporum canis</name>
    <dbReference type="NCBI Taxonomy" id="554155"/>
    <lineage>
        <taxon>Eukaryota</taxon>
        <taxon>Fungi</taxon>
        <taxon>Dikarya</taxon>
        <taxon>Ascomycota</taxon>
        <taxon>Pezizomycotina</taxon>
        <taxon>Eurotiomycetes</taxon>
        <taxon>Eurotiomycetidae</taxon>
        <taxon>Onygenales</taxon>
        <taxon>Arthrodermataceae</taxon>
        <taxon>Microsporum</taxon>
    </lineage>
</organism>
<dbReference type="EMBL" id="DS995703">
    <property type="protein sequence ID" value="EEQ30403.1"/>
    <property type="molecule type" value="Genomic_DNA"/>
</dbReference>
<dbReference type="AlphaFoldDB" id="C5FL31"/>
<protein>
    <submittedName>
        <fullName evidence="2">Uncharacterized protein</fullName>
    </submittedName>
</protein>
<dbReference type="VEuPathDB" id="FungiDB:MCYG_03222"/>
<keyword evidence="1" id="KW-0732">Signal</keyword>
<dbReference type="Proteomes" id="UP000002035">
    <property type="component" value="Unassembled WGS sequence"/>
</dbReference>
<feature type="chain" id="PRO_5002951464" evidence="1">
    <location>
        <begin position="27"/>
        <end position="121"/>
    </location>
</feature>
<name>C5FL31_ARTOC</name>
<dbReference type="HOGENOM" id="CLU_2037511_0_0_1"/>
<evidence type="ECO:0000256" key="1">
    <source>
        <dbReference type="SAM" id="SignalP"/>
    </source>
</evidence>
<gene>
    <name evidence="2" type="ORF">MCYG_03222</name>
</gene>
<sequence length="121" mass="13492">MEFMKVFFVAFLFSAGLLAMANPIEGTIATSSMIYTGPIAPGGKNMTLEGTAEQIYYQILKLNPTYRPEDFLTPATNTRFKLEGRGRRHIKGMARQNSRGHLLPKTCPPIRTLQGSRKSIL</sequence>
<proteinExistence type="predicted"/>
<dbReference type="OrthoDB" id="3552888at2759"/>
<evidence type="ECO:0000313" key="2">
    <source>
        <dbReference type="EMBL" id="EEQ30403.1"/>
    </source>
</evidence>
<dbReference type="GeneID" id="9230478"/>